<name>A0A7S2TJE6_9EUKA</name>
<dbReference type="InterPro" id="IPR002048">
    <property type="entry name" value="EF_hand_dom"/>
</dbReference>
<evidence type="ECO:0000313" key="4">
    <source>
        <dbReference type="EMBL" id="CAD9753734.1"/>
    </source>
</evidence>
<dbReference type="SUPFAM" id="SSF47473">
    <property type="entry name" value="EF-hand"/>
    <property type="match status" value="1"/>
</dbReference>
<dbReference type="InterPro" id="IPR018247">
    <property type="entry name" value="EF_Hand_1_Ca_BS"/>
</dbReference>
<proteinExistence type="predicted"/>
<feature type="domain" description="EF-hand" evidence="3">
    <location>
        <begin position="65"/>
        <end position="100"/>
    </location>
</feature>
<dbReference type="EMBL" id="HBHP01007763">
    <property type="protein sequence ID" value="CAD9753734.1"/>
    <property type="molecule type" value="Transcribed_RNA"/>
</dbReference>
<dbReference type="PROSITE" id="PS50222">
    <property type="entry name" value="EF_HAND_2"/>
    <property type="match status" value="1"/>
</dbReference>
<feature type="compositionally biased region" description="Low complexity" evidence="2">
    <location>
        <begin position="216"/>
        <end position="233"/>
    </location>
</feature>
<sequence length="241" mass="27078">MPLPDPRTLDKCLEARGFTPKTVLLYARGYFAQFDGKVCASNLKDILVEMRKSEDPSAPSLTEAQLNACVQAAMRDLDKDKTGCLNFEEFCTLIKLFVIQSRDRSKQPPPNSPNESNPNESSSGSQGDHKTLSRRARIGTHGRFTQRNTNSSMEVNHSLPDRKDMPLRRPRQRGTPPLPKRRPRKPTPTPSKPPTRKLSKCIKMKAEHLWMASKSLSYNSASRPSSRSSVQSSRRGDRSTV</sequence>
<dbReference type="AlphaFoldDB" id="A0A7S2TJE6"/>
<dbReference type="Gene3D" id="1.10.238.10">
    <property type="entry name" value="EF-hand"/>
    <property type="match status" value="1"/>
</dbReference>
<feature type="region of interest" description="Disordered" evidence="2">
    <location>
        <begin position="102"/>
        <end position="199"/>
    </location>
</feature>
<dbReference type="Pfam" id="PF00036">
    <property type="entry name" value="EF-hand_1"/>
    <property type="match status" value="1"/>
</dbReference>
<feature type="compositionally biased region" description="Polar residues" evidence="2">
    <location>
        <begin position="143"/>
        <end position="155"/>
    </location>
</feature>
<feature type="compositionally biased region" description="Low complexity" evidence="2">
    <location>
        <begin position="113"/>
        <end position="123"/>
    </location>
</feature>
<accession>A0A7S2TJE6</accession>
<dbReference type="CDD" id="cd00051">
    <property type="entry name" value="EFh"/>
    <property type="match status" value="1"/>
</dbReference>
<protein>
    <recommendedName>
        <fullName evidence="3">EF-hand domain-containing protein</fullName>
    </recommendedName>
</protein>
<dbReference type="SMART" id="SM00054">
    <property type="entry name" value="EFh"/>
    <property type="match status" value="1"/>
</dbReference>
<evidence type="ECO:0000256" key="2">
    <source>
        <dbReference type="SAM" id="MobiDB-lite"/>
    </source>
</evidence>
<dbReference type="PROSITE" id="PS00018">
    <property type="entry name" value="EF_HAND_1"/>
    <property type="match status" value="1"/>
</dbReference>
<reference evidence="4" key="1">
    <citation type="submission" date="2021-01" db="EMBL/GenBank/DDBJ databases">
        <authorList>
            <person name="Corre E."/>
            <person name="Pelletier E."/>
            <person name="Niang G."/>
            <person name="Scheremetjew M."/>
            <person name="Finn R."/>
            <person name="Kale V."/>
            <person name="Holt S."/>
            <person name="Cochrane G."/>
            <person name="Meng A."/>
            <person name="Brown T."/>
            <person name="Cohen L."/>
        </authorList>
    </citation>
    <scope>NUCLEOTIDE SEQUENCE</scope>
    <source>
        <strain evidence="4">CCMP622</strain>
    </source>
</reference>
<gene>
    <name evidence="4" type="ORF">LSP00402_LOCUS4837</name>
</gene>
<dbReference type="InterPro" id="IPR011992">
    <property type="entry name" value="EF-hand-dom_pair"/>
</dbReference>
<keyword evidence="1" id="KW-0106">Calcium</keyword>
<evidence type="ECO:0000256" key="1">
    <source>
        <dbReference type="ARBA" id="ARBA00022837"/>
    </source>
</evidence>
<dbReference type="GO" id="GO:0005509">
    <property type="term" value="F:calcium ion binding"/>
    <property type="evidence" value="ECO:0007669"/>
    <property type="project" value="InterPro"/>
</dbReference>
<feature type="region of interest" description="Disordered" evidence="2">
    <location>
        <begin position="216"/>
        <end position="241"/>
    </location>
</feature>
<organism evidence="4">
    <name type="scientific">Lotharella oceanica</name>
    <dbReference type="NCBI Taxonomy" id="641309"/>
    <lineage>
        <taxon>Eukaryota</taxon>
        <taxon>Sar</taxon>
        <taxon>Rhizaria</taxon>
        <taxon>Cercozoa</taxon>
        <taxon>Chlorarachniophyceae</taxon>
        <taxon>Lotharella</taxon>
    </lineage>
</organism>
<evidence type="ECO:0000259" key="3">
    <source>
        <dbReference type="PROSITE" id="PS50222"/>
    </source>
</evidence>